<keyword evidence="5" id="KW-1185">Reference proteome</keyword>
<reference evidence="4 5" key="1">
    <citation type="submission" date="2014-03" db="EMBL/GenBank/DDBJ databases">
        <title>Draft Genome Sequence of Actibacterium mucosum KCTC 23349, a Marine Alphaproteobacterium with Complex Ionic Requirements Isolated from Mediterranean Seawater at Malvarrosa Beach, Valencia, Spain.</title>
        <authorList>
            <person name="Arahal D.R."/>
            <person name="Shao Z."/>
            <person name="Lai Q."/>
            <person name="Pujalte M.J."/>
        </authorList>
    </citation>
    <scope>NUCLEOTIDE SEQUENCE [LARGE SCALE GENOMIC DNA]</scope>
    <source>
        <strain evidence="4 5">KCTC 23349</strain>
    </source>
</reference>
<dbReference type="AlphaFoldDB" id="A0A037ZJA3"/>
<dbReference type="Proteomes" id="UP000026249">
    <property type="component" value="Unassembled WGS sequence"/>
</dbReference>
<dbReference type="Gene3D" id="3.40.630.30">
    <property type="match status" value="1"/>
</dbReference>
<dbReference type="SUPFAM" id="SSF55729">
    <property type="entry name" value="Acyl-CoA N-acyltransferases (Nat)"/>
    <property type="match status" value="1"/>
</dbReference>
<organism evidence="4 5">
    <name type="scientific">Actibacterium mucosum KCTC 23349</name>
    <dbReference type="NCBI Taxonomy" id="1454373"/>
    <lineage>
        <taxon>Bacteria</taxon>
        <taxon>Pseudomonadati</taxon>
        <taxon>Pseudomonadota</taxon>
        <taxon>Alphaproteobacteria</taxon>
        <taxon>Rhodobacterales</taxon>
        <taxon>Roseobacteraceae</taxon>
        <taxon>Actibacterium</taxon>
    </lineage>
</organism>
<dbReference type="PANTHER" id="PTHR43072:SF23">
    <property type="entry name" value="UPF0039 PROTEIN C11D3.02C"/>
    <property type="match status" value="1"/>
</dbReference>
<dbReference type="CDD" id="cd04301">
    <property type="entry name" value="NAT_SF"/>
    <property type="match status" value="1"/>
</dbReference>
<dbReference type="InterPro" id="IPR016181">
    <property type="entry name" value="Acyl_CoA_acyltransferase"/>
</dbReference>
<evidence type="ECO:0000256" key="1">
    <source>
        <dbReference type="ARBA" id="ARBA00022679"/>
    </source>
</evidence>
<evidence type="ECO:0000313" key="4">
    <source>
        <dbReference type="EMBL" id="KAJ56505.1"/>
    </source>
</evidence>
<dbReference type="PROSITE" id="PS51186">
    <property type="entry name" value="GNAT"/>
    <property type="match status" value="1"/>
</dbReference>
<evidence type="ECO:0000256" key="2">
    <source>
        <dbReference type="ARBA" id="ARBA00023315"/>
    </source>
</evidence>
<dbReference type="Pfam" id="PF00583">
    <property type="entry name" value="Acetyltransf_1"/>
    <property type="match status" value="1"/>
</dbReference>
<dbReference type="PANTHER" id="PTHR43072">
    <property type="entry name" value="N-ACETYLTRANSFERASE"/>
    <property type="match status" value="1"/>
</dbReference>
<dbReference type="STRING" id="1454373.ACMU_06065"/>
<dbReference type="EMBL" id="JFKE01000002">
    <property type="protein sequence ID" value="KAJ56505.1"/>
    <property type="molecule type" value="Genomic_DNA"/>
</dbReference>
<keyword evidence="1" id="KW-0808">Transferase</keyword>
<gene>
    <name evidence="4" type="ORF">ACMU_06065</name>
</gene>
<accession>A0A037ZJA3</accession>
<evidence type="ECO:0000259" key="3">
    <source>
        <dbReference type="PROSITE" id="PS51186"/>
    </source>
</evidence>
<keyword evidence="2" id="KW-0012">Acyltransferase</keyword>
<dbReference type="InterPro" id="IPR000182">
    <property type="entry name" value="GNAT_dom"/>
</dbReference>
<comment type="caution">
    <text evidence="4">The sequence shown here is derived from an EMBL/GenBank/DDBJ whole genome shotgun (WGS) entry which is preliminary data.</text>
</comment>
<feature type="domain" description="N-acetyltransferase" evidence="3">
    <location>
        <begin position="1"/>
        <end position="156"/>
    </location>
</feature>
<protein>
    <recommendedName>
        <fullName evidence="3">N-acetyltransferase domain-containing protein</fullName>
    </recommendedName>
</protein>
<evidence type="ECO:0000313" key="5">
    <source>
        <dbReference type="Proteomes" id="UP000026249"/>
    </source>
</evidence>
<name>A0A037ZJA3_9RHOB</name>
<proteinExistence type="predicted"/>
<sequence length="160" mass="17124">MTIRDATSGDAPAIAEIWNAEIRDGLSTFTTVEKTVAEIADRIRRGPCLVACDDRVRGFATYGPFRGGPGYAHTAEHTVYLSPDAQGQGAGRALMDALEHRAAQQGIHVLVGALSGTNSAGLRFHLARGYSQTGHMPHVGRKAGQWLDLVLVQKIVHLSP</sequence>
<dbReference type="GO" id="GO:0016747">
    <property type="term" value="F:acyltransferase activity, transferring groups other than amino-acyl groups"/>
    <property type="evidence" value="ECO:0007669"/>
    <property type="project" value="InterPro"/>
</dbReference>
<dbReference type="OrthoDB" id="5459937at2"/>